<comment type="subcellular location">
    <subcellularLocation>
        <location evidence="1">Cytoplasm</location>
        <location evidence="1">Cytoskeleton</location>
    </subcellularLocation>
</comment>
<keyword evidence="9" id="KW-1185">Reference proteome</keyword>
<dbReference type="InterPro" id="IPR036743">
    <property type="entry name" value="ARPC5_sf"/>
</dbReference>
<dbReference type="STRING" id="5486.A0A367Y404"/>
<dbReference type="InterPro" id="IPR006789">
    <property type="entry name" value="ARPC5"/>
</dbReference>
<evidence type="ECO:0000313" key="9">
    <source>
        <dbReference type="Proteomes" id="UP000253472"/>
    </source>
</evidence>
<protein>
    <recommendedName>
        <fullName evidence="5 7">Actin-related protein 2/3 complex subunit 5</fullName>
    </recommendedName>
</protein>
<evidence type="ECO:0000256" key="1">
    <source>
        <dbReference type="ARBA" id="ARBA00004245"/>
    </source>
</evidence>
<name>A0A367Y404_9ASCO</name>
<sequence length="158" mass="17782">MASEDWRRIDIDALEPENHLTKEELLPTDIPPTSLDQIQAVAGQIRSSLSSGQFQQALILGLDNVPYIADEQTKELHAKTIFEVLCSIRNNNNANDLTGFVKGLSNEQQDVLIKYLYRNMSSPYGQKQGGLLLNWFEKTVEVTGIGSISRYLTDRRTV</sequence>
<evidence type="ECO:0000256" key="3">
    <source>
        <dbReference type="ARBA" id="ARBA00022490"/>
    </source>
</evidence>
<dbReference type="GO" id="GO:0030833">
    <property type="term" value="P:regulation of actin filament polymerization"/>
    <property type="evidence" value="ECO:0007669"/>
    <property type="project" value="InterPro"/>
</dbReference>
<evidence type="ECO:0000256" key="4">
    <source>
        <dbReference type="ARBA" id="ARBA00023212"/>
    </source>
</evidence>
<dbReference type="SUPFAM" id="SSF69103">
    <property type="entry name" value="Arp2/3 complex 16 kDa subunit ARPC5"/>
    <property type="match status" value="1"/>
</dbReference>
<organism evidence="8 9">
    <name type="scientific">Candida viswanathii</name>
    <dbReference type="NCBI Taxonomy" id="5486"/>
    <lineage>
        <taxon>Eukaryota</taxon>
        <taxon>Fungi</taxon>
        <taxon>Dikarya</taxon>
        <taxon>Ascomycota</taxon>
        <taxon>Saccharomycotina</taxon>
        <taxon>Pichiomycetes</taxon>
        <taxon>Debaryomycetaceae</taxon>
        <taxon>Candida/Lodderomyces clade</taxon>
        <taxon>Candida</taxon>
    </lineage>
</organism>
<accession>A0A367Y404</accession>
<comment type="function">
    <text evidence="6">Functions as a component of the Arp2/3 complex which is involved in regulation of actin polymerization and together with an activating nucleation-promoting factor (NPF) mediates the formation of branched actin networks.</text>
</comment>
<dbReference type="PIRSF" id="PIRSF039096">
    <property type="entry name" value="p16-ARC"/>
    <property type="match status" value="1"/>
</dbReference>
<evidence type="ECO:0000256" key="7">
    <source>
        <dbReference type="RuleBase" id="RU004301"/>
    </source>
</evidence>
<comment type="caution">
    <text evidence="8">The sequence shown here is derived from an EMBL/GenBank/DDBJ whole genome shotgun (WGS) entry which is preliminary data.</text>
</comment>
<dbReference type="GO" id="GO:0034314">
    <property type="term" value="P:Arp2/3 complex-mediated actin nucleation"/>
    <property type="evidence" value="ECO:0007669"/>
    <property type="project" value="InterPro"/>
</dbReference>
<dbReference type="Pfam" id="PF04699">
    <property type="entry name" value="P16-Arc"/>
    <property type="match status" value="1"/>
</dbReference>
<evidence type="ECO:0000256" key="5">
    <source>
        <dbReference type="ARBA" id="ARBA00040214"/>
    </source>
</evidence>
<evidence type="ECO:0000313" key="8">
    <source>
        <dbReference type="EMBL" id="RCK60567.1"/>
    </source>
</evidence>
<proteinExistence type="inferred from homology"/>
<dbReference type="Gene3D" id="1.25.40.190">
    <property type="entry name" value="Actin-related protein 2/3 complex subunit 5"/>
    <property type="match status" value="1"/>
</dbReference>
<keyword evidence="3" id="KW-0963">Cytoplasm</keyword>
<dbReference type="OrthoDB" id="429520at2759"/>
<comment type="function">
    <text evidence="7">Functions as component of the Arp2/3 complex which is involved in regulation of actin polymerization and together with an activating nucleation-promoting factor (NPF) mediates the formation of branched actin networks. Arp2/3 complex plays a critical role in the control of cell morphogenesis via the modulation of cell polarity development.</text>
</comment>
<reference evidence="8 9" key="1">
    <citation type="submission" date="2018-06" db="EMBL/GenBank/DDBJ databases">
        <title>Whole genome sequencing of Candida tropicalis (genome annotated by CSBL at Korea University).</title>
        <authorList>
            <person name="Ahn J."/>
        </authorList>
    </citation>
    <scope>NUCLEOTIDE SEQUENCE [LARGE SCALE GENOMIC DNA]</scope>
    <source>
        <strain evidence="8 9">ATCC 20962</strain>
    </source>
</reference>
<keyword evidence="4 7" id="KW-0206">Cytoskeleton</keyword>
<evidence type="ECO:0000256" key="2">
    <source>
        <dbReference type="ARBA" id="ARBA00006084"/>
    </source>
</evidence>
<dbReference type="AlphaFoldDB" id="A0A367Y404"/>
<dbReference type="FunFam" id="1.25.40.190:FF:000003">
    <property type="entry name" value="Actin-related protein 2/3 complex subunit 5"/>
    <property type="match status" value="1"/>
</dbReference>
<dbReference type="GO" id="GO:0005885">
    <property type="term" value="C:Arp2/3 protein complex"/>
    <property type="evidence" value="ECO:0007669"/>
    <property type="project" value="InterPro"/>
</dbReference>
<dbReference type="EMBL" id="QLNQ01000026">
    <property type="protein sequence ID" value="RCK60567.1"/>
    <property type="molecule type" value="Genomic_DNA"/>
</dbReference>
<evidence type="ECO:0000256" key="6">
    <source>
        <dbReference type="ARBA" id="ARBA00060329"/>
    </source>
</evidence>
<comment type="similarity">
    <text evidence="2 7">Belongs to the ARPC5 family.</text>
</comment>
<dbReference type="PANTHER" id="PTHR12644">
    <property type="entry name" value="ARP2/3 COMPLEX 16 KD SUBUNIT P16-ARC"/>
    <property type="match status" value="1"/>
</dbReference>
<dbReference type="GO" id="GO:0044396">
    <property type="term" value="P:actin cortical patch organization"/>
    <property type="evidence" value="ECO:0007669"/>
    <property type="project" value="UniProtKB-ARBA"/>
</dbReference>
<gene>
    <name evidence="8" type="primary">ARC15_0</name>
    <name evidence="8" type="ORF">Cantr_07980</name>
</gene>
<dbReference type="Proteomes" id="UP000253472">
    <property type="component" value="Unassembled WGS sequence"/>
</dbReference>